<dbReference type="EMBL" id="LT629755">
    <property type="protein sequence ID" value="SDS81997.1"/>
    <property type="molecule type" value="Genomic_DNA"/>
</dbReference>
<evidence type="ECO:0000313" key="3">
    <source>
        <dbReference type="Proteomes" id="UP000199482"/>
    </source>
</evidence>
<protein>
    <recommendedName>
        <fullName evidence="4">PH domain-containing protein</fullName>
    </recommendedName>
</protein>
<dbReference type="Proteomes" id="UP000199482">
    <property type="component" value="Chromosome I"/>
</dbReference>
<proteinExistence type="predicted"/>
<accession>A0A1H1VB63</accession>
<sequence>MSTATVVMVGSGDAGGFRTDQTSTEGRGLRVHTLRPRRTLARSIGLPVLALALPLLVTLGWVLRPLGPVAVAGAVLAATALGALSFAAWIRYQRTEAAVSPHGIVERGFFGRIHSVARRDIAGVLRLETYRGDTLETVKQLFVVDRDGRCVFRMRGTFWDDASMDLVSRILGVDEVVRAEPVTMSELRATDPKLLYWFEGRGLRRR</sequence>
<feature type="transmembrane region" description="Helical" evidence="1">
    <location>
        <begin position="44"/>
        <end position="63"/>
    </location>
</feature>
<dbReference type="OrthoDB" id="5116324at2"/>
<reference evidence="3" key="1">
    <citation type="submission" date="2016-10" db="EMBL/GenBank/DDBJ databases">
        <authorList>
            <person name="Varghese N."/>
            <person name="Submissions S."/>
        </authorList>
    </citation>
    <scope>NUCLEOTIDE SEQUENCE [LARGE SCALE GENOMIC DNA]</scope>
    <source>
        <strain evidence="3">CPCC 202695</strain>
    </source>
</reference>
<feature type="transmembrane region" description="Helical" evidence="1">
    <location>
        <begin position="69"/>
        <end position="90"/>
    </location>
</feature>
<keyword evidence="1" id="KW-0472">Membrane</keyword>
<keyword evidence="1" id="KW-0812">Transmembrane</keyword>
<dbReference type="AlphaFoldDB" id="A0A1H1VB63"/>
<gene>
    <name evidence="2" type="ORF">SAMN04489721_1964</name>
</gene>
<name>A0A1H1VB63_9MICO</name>
<keyword evidence="1" id="KW-1133">Transmembrane helix</keyword>
<evidence type="ECO:0008006" key="4">
    <source>
        <dbReference type="Google" id="ProtNLM"/>
    </source>
</evidence>
<dbReference type="RefSeq" id="WP_133988478.1">
    <property type="nucleotide sequence ID" value="NZ_BMDN01000001.1"/>
</dbReference>
<organism evidence="2 3">
    <name type="scientific">Agromyces flavus</name>
    <dbReference type="NCBI Taxonomy" id="589382"/>
    <lineage>
        <taxon>Bacteria</taxon>
        <taxon>Bacillati</taxon>
        <taxon>Actinomycetota</taxon>
        <taxon>Actinomycetes</taxon>
        <taxon>Micrococcales</taxon>
        <taxon>Microbacteriaceae</taxon>
        <taxon>Agromyces</taxon>
    </lineage>
</organism>
<evidence type="ECO:0000256" key="1">
    <source>
        <dbReference type="SAM" id="Phobius"/>
    </source>
</evidence>
<evidence type="ECO:0000313" key="2">
    <source>
        <dbReference type="EMBL" id="SDS81997.1"/>
    </source>
</evidence>